<evidence type="ECO:0000259" key="2">
    <source>
        <dbReference type="SMART" id="SM00900"/>
    </source>
</evidence>
<proteinExistence type="predicted"/>
<dbReference type="EMBL" id="PVXQ01000048">
    <property type="protein sequence ID" value="PRR80207.1"/>
    <property type="molecule type" value="Genomic_DNA"/>
</dbReference>
<sequence>MKNYIIAGVVIVVLAGAIFGFTYLNRVKNYQEKVGNIVIEDVDLKEIKDGKYIGEFDADVVAAKVEVEIKDNVIKDIKLIEHKTDRGAAAEVIPQIVVDAQSLNVDVISGATNSSKIILKSIQNALD</sequence>
<keyword evidence="1" id="KW-1133">Transmembrane helix</keyword>
<evidence type="ECO:0000256" key="1">
    <source>
        <dbReference type="SAM" id="Phobius"/>
    </source>
</evidence>
<keyword evidence="4" id="KW-1185">Reference proteome</keyword>
<evidence type="ECO:0000313" key="4">
    <source>
        <dbReference type="Proteomes" id="UP000239471"/>
    </source>
</evidence>
<protein>
    <submittedName>
        <fullName evidence="3">FMN-binding domain protein</fullName>
    </submittedName>
</protein>
<name>A0A2T0B8U0_9CLOT</name>
<accession>A0A2T0B8U0</accession>
<dbReference type="SMART" id="SM00900">
    <property type="entry name" value="FMN_bind"/>
    <property type="match status" value="1"/>
</dbReference>
<feature type="transmembrane region" description="Helical" evidence="1">
    <location>
        <begin position="6"/>
        <end position="24"/>
    </location>
</feature>
<keyword evidence="1" id="KW-0472">Membrane</keyword>
<dbReference type="Pfam" id="PF04205">
    <property type="entry name" value="FMN_bind"/>
    <property type="match status" value="1"/>
</dbReference>
<gene>
    <name evidence="3" type="ORF">CLVI_31090</name>
</gene>
<dbReference type="RefSeq" id="WP_106060993.1">
    <property type="nucleotide sequence ID" value="NZ_PVXQ01000048.1"/>
</dbReference>
<dbReference type="GO" id="GO:0016020">
    <property type="term" value="C:membrane"/>
    <property type="evidence" value="ECO:0007669"/>
    <property type="project" value="InterPro"/>
</dbReference>
<comment type="caution">
    <text evidence="3">The sequence shown here is derived from an EMBL/GenBank/DDBJ whole genome shotgun (WGS) entry which is preliminary data.</text>
</comment>
<dbReference type="Proteomes" id="UP000239471">
    <property type="component" value="Unassembled WGS sequence"/>
</dbReference>
<keyword evidence="1" id="KW-0812">Transmembrane</keyword>
<evidence type="ECO:0000313" key="3">
    <source>
        <dbReference type="EMBL" id="PRR80207.1"/>
    </source>
</evidence>
<dbReference type="Gene3D" id="3.90.1010.20">
    <property type="match status" value="1"/>
</dbReference>
<dbReference type="InterPro" id="IPR007329">
    <property type="entry name" value="FMN-bd"/>
</dbReference>
<dbReference type="GO" id="GO:0010181">
    <property type="term" value="F:FMN binding"/>
    <property type="evidence" value="ECO:0007669"/>
    <property type="project" value="InterPro"/>
</dbReference>
<reference evidence="3 4" key="1">
    <citation type="submission" date="2018-03" db="EMBL/GenBank/DDBJ databases">
        <title>Genome sequence of Clostridium vincentii DSM 10228.</title>
        <authorList>
            <person name="Poehlein A."/>
            <person name="Daniel R."/>
        </authorList>
    </citation>
    <scope>NUCLEOTIDE SEQUENCE [LARGE SCALE GENOMIC DNA]</scope>
    <source>
        <strain evidence="3 4">DSM 10228</strain>
    </source>
</reference>
<dbReference type="AlphaFoldDB" id="A0A2T0B8U0"/>
<organism evidence="3 4">
    <name type="scientific">Clostridium vincentii</name>
    <dbReference type="NCBI Taxonomy" id="52704"/>
    <lineage>
        <taxon>Bacteria</taxon>
        <taxon>Bacillati</taxon>
        <taxon>Bacillota</taxon>
        <taxon>Clostridia</taxon>
        <taxon>Eubacteriales</taxon>
        <taxon>Clostridiaceae</taxon>
        <taxon>Clostridium</taxon>
    </lineage>
</organism>
<feature type="domain" description="FMN-binding" evidence="2">
    <location>
        <begin position="55"/>
        <end position="126"/>
    </location>
</feature>
<dbReference type="OrthoDB" id="307864at2"/>